<evidence type="ECO:0000313" key="4">
    <source>
        <dbReference type="Proteomes" id="UP000037084"/>
    </source>
</evidence>
<dbReference type="SMART" id="SM00014">
    <property type="entry name" value="acidPPc"/>
    <property type="match status" value="1"/>
</dbReference>
<evidence type="ECO:0000259" key="2">
    <source>
        <dbReference type="SMART" id="SM00014"/>
    </source>
</evidence>
<gene>
    <name evidence="3" type="ORF">ADK75_16795</name>
</gene>
<dbReference type="PANTHER" id="PTHR14969:SF13">
    <property type="entry name" value="AT30094P"/>
    <property type="match status" value="1"/>
</dbReference>
<proteinExistence type="predicted"/>
<name>A0A0L8MMM3_STRVG</name>
<organism evidence="3 4">
    <name type="scientific">Streptomyces virginiae</name>
    <name type="common">Streptomyces cinnamonensis</name>
    <dbReference type="NCBI Taxonomy" id="1961"/>
    <lineage>
        <taxon>Bacteria</taxon>
        <taxon>Bacillati</taxon>
        <taxon>Actinomycetota</taxon>
        <taxon>Actinomycetes</taxon>
        <taxon>Kitasatosporales</taxon>
        <taxon>Streptomycetaceae</taxon>
        <taxon>Streptomyces</taxon>
    </lineage>
</organism>
<feature type="transmembrane region" description="Helical" evidence="1">
    <location>
        <begin position="89"/>
        <end position="106"/>
    </location>
</feature>
<accession>A0A0L8MMM3</accession>
<dbReference type="PANTHER" id="PTHR14969">
    <property type="entry name" value="SPHINGOSINE-1-PHOSPHATE PHOSPHOHYDROLASE"/>
    <property type="match status" value="1"/>
</dbReference>
<dbReference type="Pfam" id="PF01569">
    <property type="entry name" value="PAP2"/>
    <property type="match status" value="1"/>
</dbReference>
<keyword evidence="1" id="KW-0812">Transmembrane</keyword>
<dbReference type="OrthoDB" id="5289372at2"/>
<dbReference type="AlphaFoldDB" id="A0A0L8MMM3"/>
<dbReference type="InterPro" id="IPR036938">
    <property type="entry name" value="PAP2/HPO_sf"/>
</dbReference>
<keyword evidence="1" id="KW-1133">Transmembrane helix</keyword>
<evidence type="ECO:0000256" key="1">
    <source>
        <dbReference type="SAM" id="Phobius"/>
    </source>
</evidence>
<feature type="transmembrane region" description="Helical" evidence="1">
    <location>
        <begin position="190"/>
        <end position="209"/>
    </location>
</feature>
<dbReference type="EMBL" id="LGUV01000199">
    <property type="protein sequence ID" value="KOG51644.1"/>
    <property type="molecule type" value="Genomic_DNA"/>
</dbReference>
<dbReference type="PATRIC" id="fig|1961.12.peg.3831"/>
<feature type="transmembrane region" description="Helical" evidence="1">
    <location>
        <begin position="159"/>
        <end position="178"/>
    </location>
</feature>
<dbReference type="RefSeq" id="WP_053171880.1">
    <property type="nucleotide sequence ID" value="NZ_LGUV01000199.1"/>
</dbReference>
<dbReference type="Gene3D" id="1.20.144.10">
    <property type="entry name" value="Phosphatidic acid phosphatase type 2/haloperoxidase"/>
    <property type="match status" value="2"/>
</dbReference>
<comment type="caution">
    <text evidence="3">The sequence shown here is derived from an EMBL/GenBank/DDBJ whole genome shotgun (WGS) entry which is preliminary data.</text>
</comment>
<feature type="transmembrane region" description="Helical" evidence="1">
    <location>
        <begin position="64"/>
        <end position="82"/>
    </location>
</feature>
<sequence>MRKDPLRWTGIGCALLAAVLTALVVAGWRPLLAFDERVARDLHAHAVAHPAVTQVMRVLSDWVWDPWTMRALAAVACVLLWWRNDRGRAVLVAVVTLGAAVVQQVLKALVGRERPVWSDPVDSAHYAAYPSGHAMTATVVCGLLLWLLPRPVPARAPAVWAAAAWAVAAVSVLGVGFTRMYLGVHWPSDVLAGWLLGVALVALAVSIPVRARGCDPAER</sequence>
<feature type="transmembrane region" description="Helical" evidence="1">
    <location>
        <begin position="126"/>
        <end position="147"/>
    </location>
</feature>
<dbReference type="CDD" id="cd03392">
    <property type="entry name" value="PAP2_like_2"/>
    <property type="match status" value="1"/>
</dbReference>
<dbReference type="InterPro" id="IPR000326">
    <property type="entry name" value="PAP2/HPO"/>
</dbReference>
<keyword evidence="1" id="KW-0472">Membrane</keyword>
<feature type="domain" description="Phosphatidic acid phosphatase type 2/haloperoxidase" evidence="2">
    <location>
        <begin position="92"/>
        <end position="205"/>
    </location>
</feature>
<dbReference type="SUPFAM" id="SSF48317">
    <property type="entry name" value="Acid phosphatase/Vanadium-dependent haloperoxidase"/>
    <property type="match status" value="1"/>
</dbReference>
<reference evidence="4" key="1">
    <citation type="submission" date="2015-07" db="EMBL/GenBank/DDBJ databases">
        <authorList>
            <consortium name="Consortium for Microbial Forensics and Genomics (microFORGE)"/>
            <person name="Knight B.M."/>
            <person name="Roberts D.P."/>
            <person name="Lin D."/>
            <person name="Hari K."/>
            <person name="Fletcher J."/>
            <person name="Melcher U."/>
            <person name="Blagden T."/>
            <person name="Winegar R.A."/>
        </authorList>
    </citation>
    <scope>NUCLEOTIDE SEQUENCE [LARGE SCALE GENOMIC DNA]</scope>
    <source>
        <strain evidence="4">NRRL B-1447</strain>
    </source>
</reference>
<dbReference type="Proteomes" id="UP000037084">
    <property type="component" value="Unassembled WGS sequence"/>
</dbReference>
<protein>
    <submittedName>
        <fullName evidence="3">Membrane protein</fullName>
    </submittedName>
</protein>
<evidence type="ECO:0000313" key="3">
    <source>
        <dbReference type="EMBL" id="KOG51644.1"/>
    </source>
</evidence>